<dbReference type="SUPFAM" id="SSF50447">
    <property type="entry name" value="Translation proteins"/>
    <property type="match status" value="1"/>
</dbReference>
<name>A0A0N0WTH2_PSEYM</name>
<comment type="caution">
    <text evidence="3">The sequence shown here is derived from an EMBL/GenBank/DDBJ whole genome shotgun (WGS) entry which is preliminary data.</text>
</comment>
<protein>
    <submittedName>
        <fullName evidence="3">Ser-tRNA deacylase</fullName>
    </submittedName>
</protein>
<gene>
    <name evidence="3" type="ORF">ALP13_101768</name>
</gene>
<evidence type="ECO:0000313" key="4">
    <source>
        <dbReference type="Proteomes" id="UP000271631"/>
    </source>
</evidence>
<reference evidence="3 4" key="1">
    <citation type="submission" date="2018-08" db="EMBL/GenBank/DDBJ databases">
        <title>Recombination of ecologically and evolutionarily significant loci maintains genetic cohesion in the Pseudomonas syringae species complex.</title>
        <authorList>
            <person name="Dillon M."/>
            <person name="Thakur S."/>
            <person name="Almeida R.N.D."/>
            <person name="Weir B.S."/>
            <person name="Guttman D.S."/>
        </authorList>
    </citation>
    <scope>NUCLEOTIDE SEQUENCE [LARGE SCALE GENOMIC DNA]</scope>
    <source>
        <strain evidence="3 4">ICMP 11281</strain>
    </source>
</reference>
<dbReference type="SUPFAM" id="SSF55186">
    <property type="entry name" value="ThrRS/AlaRS common domain"/>
    <property type="match status" value="1"/>
</dbReference>
<dbReference type="PANTHER" id="PTHR43462:SF1">
    <property type="entry name" value="ALANYL-TRNA EDITING PROTEIN AARSD1"/>
    <property type="match status" value="1"/>
</dbReference>
<evidence type="ECO:0000256" key="2">
    <source>
        <dbReference type="ARBA" id="ARBA00022833"/>
    </source>
</evidence>
<dbReference type="InterPro" id="IPR009000">
    <property type="entry name" value="Transl_B-barrel_sf"/>
</dbReference>
<keyword evidence="2" id="KW-0862">Zinc</keyword>
<evidence type="ECO:0000256" key="1">
    <source>
        <dbReference type="ARBA" id="ARBA00022723"/>
    </source>
</evidence>
<dbReference type="GO" id="GO:0002161">
    <property type="term" value="F:aminoacyl-tRNA deacylase activity"/>
    <property type="evidence" value="ECO:0007669"/>
    <property type="project" value="UniProtKB-ARBA"/>
</dbReference>
<proteinExistence type="predicted"/>
<accession>A0A0N0WTH2</accession>
<dbReference type="EMBL" id="RBUQ01000027">
    <property type="protein sequence ID" value="RMV43361.1"/>
    <property type="molecule type" value="Genomic_DNA"/>
</dbReference>
<dbReference type="Gene3D" id="2.40.30.130">
    <property type="match status" value="1"/>
</dbReference>
<dbReference type="GO" id="GO:0046872">
    <property type="term" value="F:metal ion binding"/>
    <property type="evidence" value="ECO:0007669"/>
    <property type="project" value="UniProtKB-KW"/>
</dbReference>
<dbReference type="Gene3D" id="3.30.980.10">
    <property type="entry name" value="Threonyl-trna Synthetase, Chain A, domain 2"/>
    <property type="match status" value="1"/>
</dbReference>
<sequence length="264" mass="30089">MNNMAMNYDVLRNTEKLYYKDQYLMSASTKVTRIHPEAIELDRTVAYPEGGGQEADFGTIELCIGIVRFIWVKKLYGTPIRLEGFKGGKLGGIILHMIHPDDLYLLDKIDEGMTAQIKINILRRERLTLSHSASHFLYAAATSLRGDLEQWTTGCHIKENSARFDFLVEEPLSTDDVAEIEQRANELIIRNELIENHSVQGFEDARMWAYQDIEIPCGGTHLDSPQAIGHLSVRRKRLGKGKERLICEFPDAVIDLSLYHENIL</sequence>
<dbReference type="Proteomes" id="UP000271631">
    <property type="component" value="Unassembled WGS sequence"/>
</dbReference>
<dbReference type="GO" id="GO:0000166">
    <property type="term" value="F:nucleotide binding"/>
    <property type="evidence" value="ECO:0007669"/>
    <property type="project" value="InterPro"/>
</dbReference>
<dbReference type="AlphaFoldDB" id="A0A0N0WTH2"/>
<evidence type="ECO:0000313" key="3">
    <source>
        <dbReference type="EMBL" id="RMV43361.1"/>
    </source>
</evidence>
<dbReference type="PANTHER" id="PTHR43462">
    <property type="entry name" value="ALANYL-TRNA EDITING PROTEIN"/>
    <property type="match status" value="1"/>
</dbReference>
<organism evidence="3 4">
    <name type="scientific">Pseudomonas syringae pv. maculicola</name>
    <dbReference type="NCBI Taxonomy" id="59511"/>
    <lineage>
        <taxon>Bacteria</taxon>
        <taxon>Pseudomonadati</taxon>
        <taxon>Pseudomonadota</taxon>
        <taxon>Gammaproteobacteria</taxon>
        <taxon>Pseudomonadales</taxon>
        <taxon>Pseudomonadaceae</taxon>
        <taxon>Pseudomonas</taxon>
    </lineage>
</organism>
<keyword evidence="1" id="KW-0479">Metal-binding</keyword>
<dbReference type="InterPro" id="IPR018163">
    <property type="entry name" value="Thr/Ala-tRNA-synth_IIc_edit"/>
</dbReference>
<dbReference type="InterPro" id="IPR051335">
    <property type="entry name" value="Alanyl-tRNA_Editing_Enzymes"/>
</dbReference>